<evidence type="ECO:0000256" key="1">
    <source>
        <dbReference type="SAM" id="Phobius"/>
    </source>
</evidence>
<dbReference type="EMBL" id="BSNL01000001">
    <property type="protein sequence ID" value="GLQ28515.1"/>
    <property type="molecule type" value="Genomic_DNA"/>
</dbReference>
<reference evidence="3" key="2">
    <citation type="submission" date="2023-01" db="EMBL/GenBank/DDBJ databases">
        <title>Draft genome sequence of Sulfitobacter pacificus strain NBRC 109915.</title>
        <authorList>
            <person name="Sun Q."/>
            <person name="Mori K."/>
        </authorList>
    </citation>
    <scope>NUCLEOTIDE SEQUENCE</scope>
    <source>
        <strain evidence="3">NBRC 109915</strain>
    </source>
</reference>
<keyword evidence="1" id="KW-1133">Transmembrane helix</keyword>
<sequence length="220" mass="23933">MTPIEILTPVILLLAFVGYVFCLSRILWVTLGLTAAIGAYFLRGYPFEGANLFYWGVAGGVIFTAWLAAMALRRAEPVTKAQLLAKKPKRKNDLPGVVIDGTNVMFWDGEADLRTLRAVVDKLRAKNLSPFVFLDASSRHHLGDKSLNQNGFAKALGVTRDQIMVCPAQTEADAFLLKFAKENSMPVVSNDRFGDRAAQAKGLKLIKGVIAGGKPVLQGL</sequence>
<accession>A0ABQ5VN05</accession>
<feature type="domain" description="RNase NYN" evidence="2">
    <location>
        <begin position="97"/>
        <end position="201"/>
    </location>
</feature>
<keyword evidence="4" id="KW-1185">Reference proteome</keyword>
<keyword evidence="1" id="KW-0472">Membrane</keyword>
<feature type="transmembrane region" description="Helical" evidence="1">
    <location>
        <begin position="12"/>
        <end position="40"/>
    </location>
</feature>
<protein>
    <recommendedName>
        <fullName evidence="2">RNase NYN domain-containing protein</fullName>
    </recommendedName>
</protein>
<keyword evidence="1" id="KW-0812">Transmembrane</keyword>
<name>A0ABQ5VN05_9RHOB</name>
<comment type="caution">
    <text evidence="3">The sequence shown here is derived from an EMBL/GenBank/DDBJ whole genome shotgun (WGS) entry which is preliminary data.</text>
</comment>
<dbReference type="Pfam" id="PF11977">
    <property type="entry name" value="RNase_Zc3h12a"/>
    <property type="match status" value="1"/>
</dbReference>
<evidence type="ECO:0000259" key="2">
    <source>
        <dbReference type="Pfam" id="PF11977"/>
    </source>
</evidence>
<dbReference type="Gene3D" id="3.40.50.11980">
    <property type="match status" value="1"/>
</dbReference>
<feature type="transmembrane region" description="Helical" evidence="1">
    <location>
        <begin position="52"/>
        <end position="72"/>
    </location>
</feature>
<evidence type="ECO:0000313" key="4">
    <source>
        <dbReference type="Proteomes" id="UP001161388"/>
    </source>
</evidence>
<proteinExistence type="predicted"/>
<dbReference type="RefSeq" id="WP_284374979.1">
    <property type="nucleotide sequence ID" value="NZ_BSNL01000001.1"/>
</dbReference>
<reference evidence="3" key="1">
    <citation type="journal article" date="2014" name="Int. J. Syst. Evol. Microbiol.">
        <title>Complete genome of a new Firmicutes species belonging to the dominant human colonic microbiota ('Ruminococcus bicirculans') reveals two chromosomes and a selective capacity to utilize plant glucans.</title>
        <authorList>
            <consortium name="NISC Comparative Sequencing Program"/>
            <person name="Wegmann U."/>
            <person name="Louis P."/>
            <person name="Goesmann A."/>
            <person name="Henrissat B."/>
            <person name="Duncan S.H."/>
            <person name="Flint H.J."/>
        </authorList>
    </citation>
    <scope>NUCLEOTIDE SEQUENCE</scope>
    <source>
        <strain evidence="3">NBRC 109915</strain>
    </source>
</reference>
<dbReference type="Proteomes" id="UP001161388">
    <property type="component" value="Unassembled WGS sequence"/>
</dbReference>
<dbReference type="InterPro" id="IPR021869">
    <property type="entry name" value="RNase_Zc3h12_NYN"/>
</dbReference>
<evidence type="ECO:0000313" key="3">
    <source>
        <dbReference type="EMBL" id="GLQ28515.1"/>
    </source>
</evidence>
<gene>
    <name evidence="3" type="ORF">GCM10007927_33180</name>
</gene>
<organism evidence="3 4">
    <name type="scientific">Sulfitobacter pacificus</name>
    <dbReference type="NCBI Taxonomy" id="1499314"/>
    <lineage>
        <taxon>Bacteria</taxon>
        <taxon>Pseudomonadati</taxon>
        <taxon>Pseudomonadota</taxon>
        <taxon>Alphaproteobacteria</taxon>
        <taxon>Rhodobacterales</taxon>
        <taxon>Roseobacteraceae</taxon>
        <taxon>Sulfitobacter</taxon>
    </lineage>
</organism>